<dbReference type="RefSeq" id="YP_009276077.1">
    <property type="nucleotide sequence ID" value="NC_030934.1"/>
</dbReference>
<dbReference type="KEGG" id="vg:28802541"/>
<accession>A0A142IDU0</accession>
<protein>
    <submittedName>
        <fullName evidence="2">Uncharacterized protein</fullName>
    </submittedName>
</protein>
<keyword evidence="1" id="KW-0472">Membrane</keyword>
<evidence type="ECO:0000313" key="3">
    <source>
        <dbReference type="Proteomes" id="UP000203989"/>
    </source>
</evidence>
<evidence type="ECO:0000256" key="1">
    <source>
        <dbReference type="SAM" id="Phobius"/>
    </source>
</evidence>
<feature type="transmembrane region" description="Helical" evidence="1">
    <location>
        <begin position="12"/>
        <end position="37"/>
    </location>
</feature>
<reference evidence="2 3" key="1">
    <citation type="journal article" date="2016" name="Front. Microbiol.">
        <title>Characterization of Novel Bacteriophages for Biocontrol of Bacterial Blight in Leek Caused by Pseudomonas syringae pv. porri.</title>
        <authorList>
            <person name="Rombouts S."/>
            <person name="Lavigne R."/>
        </authorList>
    </citation>
    <scope>NUCLEOTIDE SEQUENCE [LARGE SCALE GENOMIC DNA]</scope>
</reference>
<sequence length="76" mass="8264">MNEIKVMRRLAIGVNDFLVAVGLIAVVLFTFVTVTTLGLLVGLVYGLAAFLLWGVASGFWCVLSGIHNELKKLNEK</sequence>
<dbReference type="GeneID" id="28802541"/>
<organism evidence="2 3">
    <name type="scientific">Pseudomonas phage vB_PsyM_KIL1</name>
    <dbReference type="NCBI Taxonomy" id="1777065"/>
    <lineage>
        <taxon>Viruses</taxon>
        <taxon>Duplodnaviria</taxon>
        <taxon>Heunggongvirae</taxon>
        <taxon>Uroviricota</taxon>
        <taxon>Caudoviricetes</taxon>
        <taxon>Vandenendeviridae</taxon>
        <taxon>Gorskivirinae</taxon>
        <taxon>Flaumdravirus</taxon>
        <taxon>Flaumdravirus KIL4</taxon>
    </lineage>
</organism>
<evidence type="ECO:0000313" key="2">
    <source>
        <dbReference type="EMBL" id="AMR57395.1"/>
    </source>
</evidence>
<gene>
    <name evidence="2" type="ORF">vB_PsyM_KIL1_0148</name>
</gene>
<keyword evidence="3" id="KW-1185">Reference proteome</keyword>
<dbReference type="EMBL" id="KU130126">
    <property type="protein sequence ID" value="AMR57395.1"/>
    <property type="molecule type" value="Genomic_DNA"/>
</dbReference>
<dbReference type="Proteomes" id="UP000203989">
    <property type="component" value="Segment"/>
</dbReference>
<name>A0A142IDU0_9CAUD</name>
<keyword evidence="1" id="KW-1133">Transmembrane helix</keyword>
<feature type="transmembrane region" description="Helical" evidence="1">
    <location>
        <begin position="43"/>
        <end position="66"/>
    </location>
</feature>
<proteinExistence type="predicted"/>
<keyword evidence="1" id="KW-0812">Transmembrane</keyword>